<comment type="catalytic activity">
    <reaction evidence="4">
        <text>2 GTP = 3',3'-c-di-GMP + 2 diphosphate</text>
        <dbReference type="Rhea" id="RHEA:24898"/>
        <dbReference type="ChEBI" id="CHEBI:33019"/>
        <dbReference type="ChEBI" id="CHEBI:37565"/>
        <dbReference type="ChEBI" id="CHEBI:58805"/>
        <dbReference type="EC" id="2.7.7.65"/>
    </reaction>
</comment>
<feature type="transmembrane region" description="Helical" evidence="5">
    <location>
        <begin position="116"/>
        <end position="137"/>
    </location>
</feature>
<evidence type="ECO:0000256" key="1">
    <source>
        <dbReference type="ARBA" id="ARBA00001946"/>
    </source>
</evidence>
<dbReference type="Proteomes" id="UP000005959">
    <property type="component" value="Unassembled WGS sequence"/>
</dbReference>
<dbReference type="HOGENOM" id="CLU_000445_11_31_6"/>
<gene>
    <name evidence="7" type="ORF">HMPREF0454_02151</name>
</gene>
<feature type="transmembrane region" description="Helical" evidence="5">
    <location>
        <begin position="144"/>
        <end position="169"/>
    </location>
</feature>
<keyword evidence="5" id="KW-0472">Membrane</keyword>
<dbReference type="PROSITE" id="PS50887">
    <property type="entry name" value="GGDEF"/>
    <property type="match status" value="1"/>
</dbReference>
<dbReference type="SUPFAM" id="SSF55073">
    <property type="entry name" value="Nucleotide cyclase"/>
    <property type="match status" value="1"/>
</dbReference>
<evidence type="ECO:0000256" key="2">
    <source>
        <dbReference type="ARBA" id="ARBA00004665"/>
    </source>
</evidence>
<dbReference type="FunFam" id="3.30.70.270:FF:000001">
    <property type="entry name" value="Diguanylate cyclase domain protein"/>
    <property type="match status" value="1"/>
</dbReference>
<proteinExistence type="predicted"/>
<comment type="cofactor">
    <cofactor evidence="1">
        <name>Mg(2+)</name>
        <dbReference type="ChEBI" id="CHEBI:18420"/>
    </cofactor>
</comment>
<keyword evidence="5" id="KW-1133">Transmembrane helix</keyword>
<organism evidence="7 8">
    <name type="scientific">Hafnia alvei ATCC 51873</name>
    <dbReference type="NCBI Taxonomy" id="1002364"/>
    <lineage>
        <taxon>Bacteria</taxon>
        <taxon>Pseudomonadati</taxon>
        <taxon>Pseudomonadota</taxon>
        <taxon>Gammaproteobacteria</taxon>
        <taxon>Enterobacterales</taxon>
        <taxon>Hafniaceae</taxon>
        <taxon>Hafnia</taxon>
    </lineage>
</organism>
<evidence type="ECO:0000259" key="6">
    <source>
        <dbReference type="PROSITE" id="PS50887"/>
    </source>
</evidence>
<dbReference type="AlphaFoldDB" id="G9Y6B9"/>
<accession>G9Y6B9</accession>
<name>G9Y6B9_HAFAL</name>
<dbReference type="RefSeq" id="WP_004847108.1">
    <property type="nucleotide sequence ID" value="NZ_JH417518.1"/>
</dbReference>
<feature type="transmembrane region" description="Helical" evidence="5">
    <location>
        <begin position="44"/>
        <end position="63"/>
    </location>
</feature>
<dbReference type="EMBL" id="AGCI01000048">
    <property type="protein sequence ID" value="EHM42750.1"/>
    <property type="molecule type" value="Genomic_DNA"/>
</dbReference>
<evidence type="ECO:0000256" key="4">
    <source>
        <dbReference type="ARBA" id="ARBA00034247"/>
    </source>
</evidence>
<dbReference type="InterPro" id="IPR000160">
    <property type="entry name" value="GGDEF_dom"/>
</dbReference>
<dbReference type="EC" id="2.7.7.65" evidence="3"/>
<dbReference type="Gene3D" id="3.30.70.270">
    <property type="match status" value="1"/>
</dbReference>
<dbReference type="PATRIC" id="fig|1002364.3.peg.1947"/>
<evidence type="ECO:0000313" key="7">
    <source>
        <dbReference type="EMBL" id="EHM42750.1"/>
    </source>
</evidence>
<evidence type="ECO:0000256" key="5">
    <source>
        <dbReference type="SAM" id="Phobius"/>
    </source>
</evidence>
<reference evidence="7 8" key="1">
    <citation type="submission" date="2011-08" db="EMBL/GenBank/DDBJ databases">
        <authorList>
            <person name="Weinstock G."/>
            <person name="Sodergren E."/>
            <person name="Clifton S."/>
            <person name="Fulton L."/>
            <person name="Fulton B."/>
            <person name="Courtney L."/>
            <person name="Fronick C."/>
            <person name="Harrison M."/>
            <person name="Strong C."/>
            <person name="Farmer C."/>
            <person name="Delahaunty K."/>
            <person name="Markovic C."/>
            <person name="Hall O."/>
            <person name="Minx P."/>
            <person name="Tomlinson C."/>
            <person name="Mitreva M."/>
            <person name="Hou S."/>
            <person name="Chen J."/>
            <person name="Wollam A."/>
            <person name="Pepin K.H."/>
            <person name="Johnson M."/>
            <person name="Bhonagiri V."/>
            <person name="Zhang X."/>
            <person name="Suruliraj S."/>
            <person name="Warren W."/>
            <person name="Chinwalla A."/>
            <person name="Mardis E.R."/>
            <person name="Wilson R.K."/>
        </authorList>
    </citation>
    <scope>NUCLEOTIDE SEQUENCE [LARGE SCALE GENOMIC DNA]</scope>
    <source>
        <strain evidence="7 8">ATCC 51873</strain>
    </source>
</reference>
<evidence type="ECO:0000313" key="8">
    <source>
        <dbReference type="Proteomes" id="UP000005959"/>
    </source>
</evidence>
<dbReference type="PANTHER" id="PTHR45138">
    <property type="entry name" value="REGULATORY COMPONENTS OF SENSORY TRANSDUCTION SYSTEM"/>
    <property type="match status" value="1"/>
</dbReference>
<dbReference type="InterPro" id="IPR033424">
    <property type="entry name" value="MASE4"/>
</dbReference>
<dbReference type="SMART" id="SM00267">
    <property type="entry name" value="GGDEF"/>
    <property type="match status" value="1"/>
</dbReference>
<comment type="pathway">
    <text evidence="2">Purine metabolism; 3',5'-cyclic di-GMP biosynthesis.</text>
</comment>
<keyword evidence="5" id="KW-0812">Transmembrane</keyword>
<feature type="transmembrane region" description="Helical" evidence="5">
    <location>
        <begin position="189"/>
        <end position="213"/>
    </location>
</feature>
<feature type="transmembrane region" description="Helical" evidence="5">
    <location>
        <begin position="12"/>
        <end position="32"/>
    </location>
</feature>
<dbReference type="NCBIfam" id="TIGR00254">
    <property type="entry name" value="GGDEF"/>
    <property type="match status" value="1"/>
</dbReference>
<dbReference type="GO" id="GO:0052621">
    <property type="term" value="F:diguanylate cyclase activity"/>
    <property type="evidence" value="ECO:0007669"/>
    <property type="project" value="UniProtKB-EC"/>
</dbReference>
<dbReference type="InterPro" id="IPR029787">
    <property type="entry name" value="Nucleotide_cyclase"/>
</dbReference>
<dbReference type="GO" id="GO:1902201">
    <property type="term" value="P:negative regulation of bacterial-type flagellum-dependent cell motility"/>
    <property type="evidence" value="ECO:0007669"/>
    <property type="project" value="TreeGrafter"/>
</dbReference>
<dbReference type="InterPro" id="IPR043128">
    <property type="entry name" value="Rev_trsase/Diguanyl_cyclase"/>
</dbReference>
<dbReference type="CDD" id="cd01949">
    <property type="entry name" value="GGDEF"/>
    <property type="match status" value="1"/>
</dbReference>
<dbReference type="Pfam" id="PF00990">
    <property type="entry name" value="GGDEF"/>
    <property type="match status" value="1"/>
</dbReference>
<sequence>MDRLGIENESVKINRFTMLSLTVLTVLFIFFRQYGYLRMPVLEALFPVSTSVILVLHGLLALFMLMKFNFERNHLYLVVLAFVYGVSSIYLVSKLLSYPGVVFTEGGLGTNANDMAIYFIFRSATMAILILFSLLVYRLRHKSFINIYFVVGCCLFLTSLSFLFAYFVSSHSEVLALSIVDEKHLTYDNFWSSAIGLYLVILWGVTSSSVIFFAGARSGFWASLSLSCIAFLGSTLLLSGSNYLASLAWYGAHLFEVLATFIVMLAFLFDIFKLYQKVRSDYQISYENSIRDPMTRLYNRSYYYDALIHRMKTVSEQEPITLLVADIDHFKRVNDIYGHVTGDRVIQYVAKTLEYSIRKIDIAARIGGEEFSIMLNGIIGRADAVLLADRIRMSISDHVNSPFAQDVPDKVTISIGVYTVTDNALSAEQCVAYADAAMYQAKQEGRDRVVLYSARASELMGDKNRGTLEPAHV</sequence>
<dbReference type="GO" id="GO:0005886">
    <property type="term" value="C:plasma membrane"/>
    <property type="evidence" value="ECO:0007669"/>
    <property type="project" value="TreeGrafter"/>
</dbReference>
<comment type="caution">
    <text evidence="7">The sequence shown here is derived from an EMBL/GenBank/DDBJ whole genome shotgun (WGS) entry which is preliminary data.</text>
</comment>
<feature type="transmembrane region" description="Helical" evidence="5">
    <location>
        <begin position="75"/>
        <end position="96"/>
    </location>
</feature>
<feature type="transmembrane region" description="Helical" evidence="5">
    <location>
        <begin position="247"/>
        <end position="269"/>
    </location>
</feature>
<evidence type="ECO:0000256" key="3">
    <source>
        <dbReference type="ARBA" id="ARBA00012528"/>
    </source>
</evidence>
<dbReference type="PANTHER" id="PTHR45138:SF9">
    <property type="entry name" value="DIGUANYLATE CYCLASE DGCM-RELATED"/>
    <property type="match status" value="1"/>
</dbReference>
<protein>
    <recommendedName>
        <fullName evidence="3">diguanylate cyclase</fullName>
        <ecNumber evidence="3">2.7.7.65</ecNumber>
    </recommendedName>
</protein>
<feature type="transmembrane region" description="Helical" evidence="5">
    <location>
        <begin position="220"/>
        <end position="241"/>
    </location>
</feature>
<dbReference type="GO" id="GO:0043709">
    <property type="term" value="P:cell adhesion involved in single-species biofilm formation"/>
    <property type="evidence" value="ECO:0007669"/>
    <property type="project" value="TreeGrafter"/>
</dbReference>
<dbReference type="InterPro" id="IPR050469">
    <property type="entry name" value="Diguanylate_Cyclase"/>
</dbReference>
<dbReference type="Pfam" id="PF17158">
    <property type="entry name" value="MASE4"/>
    <property type="match status" value="1"/>
</dbReference>
<feature type="domain" description="GGDEF" evidence="6">
    <location>
        <begin position="318"/>
        <end position="454"/>
    </location>
</feature>